<dbReference type="EMBL" id="CAFBRX010000083">
    <property type="protein sequence ID" value="CAB5124479.1"/>
    <property type="molecule type" value="Genomic_DNA"/>
</dbReference>
<dbReference type="AlphaFoldDB" id="A0A6J7VVI6"/>
<evidence type="ECO:0000313" key="1">
    <source>
        <dbReference type="EMBL" id="CAB5124479.1"/>
    </source>
</evidence>
<reference evidence="1" key="1">
    <citation type="submission" date="2020-05" db="EMBL/GenBank/DDBJ databases">
        <authorList>
            <person name="Chiriac C."/>
            <person name="Salcher M."/>
            <person name="Ghai R."/>
            <person name="Kavagutti S V."/>
        </authorList>
    </citation>
    <scope>NUCLEOTIDE SEQUENCE</scope>
</reference>
<protein>
    <submittedName>
        <fullName evidence="1">Unannotated protein</fullName>
    </submittedName>
</protein>
<proteinExistence type="predicted"/>
<gene>
    <name evidence="1" type="ORF">UFOPK4422_00900</name>
</gene>
<sequence>MQFGTWSARTSISHLPKVVLITETLNAIHGHTNFFVPHRLGFIVTCMDRYPNTVSIEAQGLSHEFPTPRNRFGLEVITERKIAHHLKEDEVTLSAADIIKVVVFATGTSAFLNGGCPTVRRNLITNKVGLKRDHPCNGEQDRRIVRNQTGRWDRHVIAFSEKFEEARSQFLCSARRQIHNAQILPVGTCLKERYSPNLSE</sequence>
<accession>A0A6J7VVI6</accession>
<dbReference type="AntiFam" id="ANF00074">
    <property type="entry name" value="Shadow ORF (opposite alaS)"/>
</dbReference>
<organism evidence="1">
    <name type="scientific">freshwater metagenome</name>
    <dbReference type="NCBI Taxonomy" id="449393"/>
    <lineage>
        <taxon>unclassified sequences</taxon>
        <taxon>metagenomes</taxon>
        <taxon>ecological metagenomes</taxon>
    </lineage>
</organism>
<name>A0A6J7VVI6_9ZZZZ</name>